<name>A0A024HLP1_PSEKB</name>
<dbReference type="AlphaFoldDB" id="A0A024HLP1"/>
<dbReference type="EMBL" id="HG322950">
    <property type="protein sequence ID" value="CDF85534.1"/>
    <property type="molecule type" value="Genomic_DNA"/>
</dbReference>
<accession>A0A024HLP1</accession>
<protein>
    <submittedName>
        <fullName evidence="1">Uncharacterized protein</fullName>
    </submittedName>
</protein>
<evidence type="ECO:0000313" key="1">
    <source>
        <dbReference type="EMBL" id="CDF85534.1"/>
    </source>
</evidence>
<dbReference type="KEGG" id="pkc:PKB_4209"/>
<keyword evidence="2" id="KW-1185">Reference proteome</keyword>
<proteinExistence type="predicted"/>
<organism evidence="1 2">
    <name type="scientific">Pseudomonas knackmussii (strain DSM 6978 / CCUG 54928 / LMG 23759 / B13)</name>
    <dbReference type="NCBI Taxonomy" id="1301098"/>
    <lineage>
        <taxon>Bacteria</taxon>
        <taxon>Pseudomonadati</taxon>
        <taxon>Pseudomonadota</taxon>
        <taxon>Gammaproteobacteria</taxon>
        <taxon>Pseudomonadales</taxon>
        <taxon>Pseudomonadaceae</taxon>
        <taxon>Pseudomonas</taxon>
    </lineage>
</organism>
<dbReference type="STRING" id="1301098.PKB_4209"/>
<dbReference type="HOGENOM" id="CLU_2603298_0_0_6"/>
<reference evidence="1 2" key="1">
    <citation type="submission" date="2013-03" db="EMBL/GenBank/DDBJ databases">
        <authorList>
            <person name="Linke B."/>
        </authorList>
    </citation>
    <scope>NUCLEOTIDE SEQUENCE [LARGE SCALE GENOMIC DNA]</scope>
    <source>
        <strain evidence="1 2">B13</strain>
    </source>
</reference>
<sequence>MPAIRGHGPLLQGDTLPGRLRMNPLLQSRTRGGGSGAANRPGGAQRLASVVARPRLGALATVQLAPARYCELLSQFCCG</sequence>
<reference evidence="1 2" key="2">
    <citation type="submission" date="2014-05" db="EMBL/GenBank/DDBJ databases">
        <title>Genome sequence of the 3-chlorobenzoate degrading bacterium Pseudomonas knackmussii B13 shows multiple evidence for horizontal gene transfer.</title>
        <authorList>
            <person name="Miyazaki R."/>
            <person name="Bertelli C."/>
            <person name="Falquet L."/>
            <person name="Robinson-Rechavi M."/>
            <person name="Gharib W."/>
            <person name="Roy S."/>
            <person name="Van der Meer J.R."/>
        </authorList>
    </citation>
    <scope>NUCLEOTIDE SEQUENCE [LARGE SCALE GENOMIC DNA]</scope>
    <source>
        <strain evidence="1 2">B13</strain>
    </source>
</reference>
<gene>
    <name evidence="1" type="ORF">PKB_4209</name>
</gene>
<dbReference type="Proteomes" id="UP000025241">
    <property type="component" value="Chromosome I"/>
</dbReference>
<evidence type="ECO:0000313" key="2">
    <source>
        <dbReference type="Proteomes" id="UP000025241"/>
    </source>
</evidence>